<proteinExistence type="inferred from homology"/>
<dbReference type="EMBL" id="POTW01000040">
    <property type="protein sequence ID" value="PZF82362.1"/>
    <property type="molecule type" value="Genomic_DNA"/>
</dbReference>
<evidence type="ECO:0000259" key="8">
    <source>
        <dbReference type="PROSITE" id="PS50893"/>
    </source>
</evidence>
<keyword evidence="10" id="KW-1185">Reference proteome</keyword>
<dbReference type="PROSITE" id="PS00211">
    <property type="entry name" value="ABC_TRANSPORTER_1"/>
    <property type="match status" value="1"/>
</dbReference>
<dbReference type="NCBIfam" id="TIGR01727">
    <property type="entry name" value="oligo_HPY"/>
    <property type="match status" value="1"/>
</dbReference>
<dbReference type="InterPro" id="IPR017871">
    <property type="entry name" value="ABC_transporter-like_CS"/>
</dbReference>
<accession>A0A2W2B8H7</accession>
<dbReference type="GO" id="GO:0005524">
    <property type="term" value="F:ATP binding"/>
    <property type="evidence" value="ECO:0007669"/>
    <property type="project" value="UniProtKB-KW"/>
</dbReference>
<keyword evidence="7" id="KW-0472">Membrane</keyword>
<comment type="similarity">
    <text evidence="2">Belongs to the ABC transporter superfamily.</text>
</comment>
<dbReference type="Proteomes" id="UP000248764">
    <property type="component" value="Unassembled WGS sequence"/>
</dbReference>
<dbReference type="Pfam" id="PF00005">
    <property type="entry name" value="ABC_tran"/>
    <property type="match status" value="1"/>
</dbReference>
<dbReference type="InterPro" id="IPR050388">
    <property type="entry name" value="ABC_Ni/Peptide_Import"/>
</dbReference>
<dbReference type="RefSeq" id="WP_111255878.1">
    <property type="nucleotide sequence ID" value="NZ_POTW01000040.1"/>
</dbReference>
<dbReference type="PROSITE" id="PS50893">
    <property type="entry name" value="ABC_TRANSPORTER_2"/>
    <property type="match status" value="1"/>
</dbReference>
<dbReference type="GO" id="GO:0005886">
    <property type="term" value="C:plasma membrane"/>
    <property type="evidence" value="ECO:0007669"/>
    <property type="project" value="UniProtKB-SubCell"/>
</dbReference>
<evidence type="ECO:0000256" key="7">
    <source>
        <dbReference type="ARBA" id="ARBA00023136"/>
    </source>
</evidence>
<dbReference type="InterPro" id="IPR027417">
    <property type="entry name" value="P-loop_NTPase"/>
</dbReference>
<dbReference type="AlphaFoldDB" id="A0A2W2B8H7"/>
<dbReference type="FunFam" id="3.40.50.300:FF:000016">
    <property type="entry name" value="Oligopeptide ABC transporter ATP-binding component"/>
    <property type="match status" value="1"/>
</dbReference>
<dbReference type="Pfam" id="PF08352">
    <property type="entry name" value="oligo_HPY"/>
    <property type="match status" value="1"/>
</dbReference>
<keyword evidence="3" id="KW-0813">Transport</keyword>
<dbReference type="CDD" id="cd03257">
    <property type="entry name" value="ABC_NikE_OppD_transporters"/>
    <property type="match status" value="1"/>
</dbReference>
<evidence type="ECO:0000313" key="10">
    <source>
        <dbReference type="Proteomes" id="UP000248764"/>
    </source>
</evidence>
<evidence type="ECO:0000256" key="4">
    <source>
        <dbReference type="ARBA" id="ARBA00022475"/>
    </source>
</evidence>
<name>A0A2W2B8H7_9ACTN</name>
<sequence length="345" mass="36333">MGTAPTTRDEVPADVIGLSDLVVTTESSDPVVILRGVSLTVRAGELVGLVGESGSGKSTVALAIADLLPEGVVRASGSVRVNGEALDALPAKRRGALLGRKVALVLQDPSASLNPVRRIGPQMIEVLRFHFGVSRAEALRLAADRLREVGIDDPGRVLASYPDMLSGGMKQRVVIAMGLLAGPEVVIADEPTTALDVRVQASVLDLLVRLNSEKDVAILLVSHNIVAVGEYCDRVIVMYAGTIVESLAAADLMASARHPYTRALIGSVPSLETPTQAELPTIPGSPPDPGDVLAGCPFEPRCPLARARCATELPRRIALDESHTVACWAVEEELAQHPVRLEPSC</sequence>
<dbReference type="PANTHER" id="PTHR43297">
    <property type="entry name" value="OLIGOPEPTIDE TRANSPORT ATP-BINDING PROTEIN APPD"/>
    <property type="match status" value="1"/>
</dbReference>
<keyword evidence="5" id="KW-0547">Nucleotide-binding</keyword>
<evidence type="ECO:0000256" key="6">
    <source>
        <dbReference type="ARBA" id="ARBA00022840"/>
    </source>
</evidence>
<dbReference type="GO" id="GO:0016887">
    <property type="term" value="F:ATP hydrolysis activity"/>
    <property type="evidence" value="ECO:0007669"/>
    <property type="project" value="InterPro"/>
</dbReference>
<evidence type="ECO:0000256" key="5">
    <source>
        <dbReference type="ARBA" id="ARBA00022741"/>
    </source>
</evidence>
<reference evidence="9 10" key="1">
    <citation type="submission" date="2018-01" db="EMBL/GenBank/DDBJ databases">
        <title>Draft genome sequence of Jiangella sp. GTF31.</title>
        <authorList>
            <person name="Sahin N."/>
            <person name="Ay H."/>
            <person name="Saygin H."/>
        </authorList>
    </citation>
    <scope>NUCLEOTIDE SEQUENCE [LARGE SCALE GENOMIC DNA]</scope>
    <source>
        <strain evidence="9 10">GTF31</strain>
    </source>
</reference>
<evidence type="ECO:0000256" key="1">
    <source>
        <dbReference type="ARBA" id="ARBA00004202"/>
    </source>
</evidence>
<protein>
    <submittedName>
        <fullName evidence="9">Peptide ABC transporter ATP-binding protein</fullName>
    </submittedName>
</protein>
<dbReference type="PANTHER" id="PTHR43297:SF2">
    <property type="entry name" value="DIPEPTIDE TRANSPORT ATP-BINDING PROTEIN DPPD"/>
    <property type="match status" value="1"/>
</dbReference>
<dbReference type="InterPro" id="IPR003439">
    <property type="entry name" value="ABC_transporter-like_ATP-bd"/>
</dbReference>
<evidence type="ECO:0000256" key="2">
    <source>
        <dbReference type="ARBA" id="ARBA00005417"/>
    </source>
</evidence>
<feature type="domain" description="ABC transporter" evidence="8">
    <location>
        <begin position="16"/>
        <end position="265"/>
    </location>
</feature>
<dbReference type="SUPFAM" id="SSF52540">
    <property type="entry name" value="P-loop containing nucleoside triphosphate hydrolases"/>
    <property type="match status" value="1"/>
</dbReference>
<dbReference type="InterPro" id="IPR003593">
    <property type="entry name" value="AAA+_ATPase"/>
</dbReference>
<organism evidence="9 10">
    <name type="scientific">Jiangella anatolica</name>
    <dbReference type="NCBI Taxonomy" id="2670374"/>
    <lineage>
        <taxon>Bacteria</taxon>
        <taxon>Bacillati</taxon>
        <taxon>Actinomycetota</taxon>
        <taxon>Actinomycetes</taxon>
        <taxon>Jiangellales</taxon>
        <taxon>Jiangellaceae</taxon>
        <taxon>Jiangella</taxon>
    </lineage>
</organism>
<comment type="subcellular location">
    <subcellularLocation>
        <location evidence="1">Cell membrane</location>
        <topology evidence="1">Peripheral membrane protein</topology>
    </subcellularLocation>
</comment>
<dbReference type="Gene3D" id="3.40.50.300">
    <property type="entry name" value="P-loop containing nucleotide triphosphate hydrolases"/>
    <property type="match status" value="1"/>
</dbReference>
<evidence type="ECO:0000256" key="3">
    <source>
        <dbReference type="ARBA" id="ARBA00022448"/>
    </source>
</evidence>
<keyword evidence="6 9" id="KW-0067">ATP-binding</keyword>
<keyword evidence="4" id="KW-1003">Cell membrane</keyword>
<dbReference type="InterPro" id="IPR013563">
    <property type="entry name" value="Oligopep_ABC_C"/>
</dbReference>
<dbReference type="SMART" id="SM00382">
    <property type="entry name" value="AAA"/>
    <property type="match status" value="1"/>
</dbReference>
<gene>
    <name evidence="9" type="ORF">C1I92_17200</name>
</gene>
<comment type="caution">
    <text evidence="9">The sequence shown here is derived from an EMBL/GenBank/DDBJ whole genome shotgun (WGS) entry which is preliminary data.</text>
</comment>
<dbReference type="GO" id="GO:0015833">
    <property type="term" value="P:peptide transport"/>
    <property type="evidence" value="ECO:0007669"/>
    <property type="project" value="InterPro"/>
</dbReference>
<evidence type="ECO:0000313" key="9">
    <source>
        <dbReference type="EMBL" id="PZF82362.1"/>
    </source>
</evidence>